<organism evidence="1">
    <name type="scientific">marine sediment metagenome</name>
    <dbReference type="NCBI Taxonomy" id="412755"/>
    <lineage>
        <taxon>unclassified sequences</taxon>
        <taxon>metagenomes</taxon>
        <taxon>ecological metagenomes</taxon>
    </lineage>
</organism>
<comment type="caution">
    <text evidence="1">The sequence shown here is derived from an EMBL/GenBank/DDBJ whole genome shotgun (WGS) entry which is preliminary data.</text>
</comment>
<dbReference type="AlphaFoldDB" id="X1NVN3"/>
<gene>
    <name evidence="1" type="ORF">S06H3_57460</name>
</gene>
<reference evidence="1" key="1">
    <citation type="journal article" date="2014" name="Front. Microbiol.">
        <title>High frequency of phylogenetically diverse reductive dehalogenase-homologous genes in deep subseafloor sedimentary metagenomes.</title>
        <authorList>
            <person name="Kawai M."/>
            <person name="Futagami T."/>
            <person name="Toyoda A."/>
            <person name="Takaki Y."/>
            <person name="Nishi S."/>
            <person name="Hori S."/>
            <person name="Arai W."/>
            <person name="Tsubouchi T."/>
            <person name="Morono Y."/>
            <person name="Uchiyama I."/>
            <person name="Ito T."/>
            <person name="Fujiyama A."/>
            <person name="Inagaki F."/>
            <person name="Takami H."/>
        </authorList>
    </citation>
    <scope>NUCLEOTIDE SEQUENCE</scope>
    <source>
        <strain evidence="1">Expedition CK06-06</strain>
    </source>
</reference>
<evidence type="ECO:0000313" key="1">
    <source>
        <dbReference type="EMBL" id="GAI47668.1"/>
    </source>
</evidence>
<feature type="non-terminal residue" evidence="1">
    <location>
        <position position="1"/>
    </location>
</feature>
<sequence length="31" mass="3595">QNKKTGLGKIRYEKKRISAKDKVYLLFAGKI</sequence>
<accession>X1NVN3</accession>
<name>X1NVN3_9ZZZZ</name>
<dbReference type="EMBL" id="BARV01037089">
    <property type="protein sequence ID" value="GAI47668.1"/>
    <property type="molecule type" value="Genomic_DNA"/>
</dbReference>
<proteinExistence type="predicted"/>
<protein>
    <submittedName>
        <fullName evidence="1">Uncharacterized protein</fullName>
    </submittedName>
</protein>